<name>A0A9Q1D1F8_CONCO</name>
<evidence type="ECO:0000313" key="11">
    <source>
        <dbReference type="Proteomes" id="UP001152803"/>
    </source>
</evidence>
<comment type="function">
    <text evidence="7">Involved in sperm flagellum assembly.</text>
</comment>
<evidence type="ECO:0000256" key="8">
    <source>
        <dbReference type="SAM" id="Coils"/>
    </source>
</evidence>
<protein>
    <recommendedName>
        <fullName evidence="5">Axonemal dynein light intermediate polypeptide 1</fullName>
    </recommendedName>
    <alternativeName>
        <fullName evidence="6">Inner dynein arm light chain, axonemal</fullName>
    </alternativeName>
</protein>
<dbReference type="EMBL" id="JAFJMO010000015">
    <property type="protein sequence ID" value="KAJ8255539.1"/>
    <property type="molecule type" value="Genomic_DNA"/>
</dbReference>
<comment type="similarity">
    <text evidence="4">Belongs to the inner dynein arm light chain family.</text>
</comment>
<feature type="coiled-coil region" evidence="8">
    <location>
        <begin position="171"/>
        <end position="222"/>
    </location>
</feature>
<dbReference type="GO" id="GO:0005930">
    <property type="term" value="C:axoneme"/>
    <property type="evidence" value="ECO:0007669"/>
    <property type="project" value="TreeGrafter"/>
</dbReference>
<dbReference type="GO" id="GO:0097546">
    <property type="term" value="C:ciliary base"/>
    <property type="evidence" value="ECO:0007669"/>
    <property type="project" value="TreeGrafter"/>
</dbReference>
<sequence length="242" mass="27983">MLPPADSLLQYDNPVLVSRKSPLVHGLSVKPTPGSSAPTPSKPAVEISKERTEDILHAILPPRVWSEGNKLWVQSVSSTPETSVVRLQEQLDLKLKQRQARETGICPIRRELYSQCFDELIRQQTISCTERGLLLLRVRNEIRMFMTAYQTLYESSMAFGIRRVLQSEIGKADMERKKQALEKDNKDLEQKIKDTWAKCEAIKIKEMERREAEDRKHAEEIEYLKRTNEQLKFQLGSFTQKT</sequence>
<evidence type="ECO:0000256" key="3">
    <source>
        <dbReference type="ARBA" id="ARBA00023175"/>
    </source>
</evidence>
<evidence type="ECO:0000256" key="9">
    <source>
        <dbReference type="SAM" id="MobiDB-lite"/>
    </source>
</evidence>
<evidence type="ECO:0000256" key="6">
    <source>
        <dbReference type="ARBA" id="ARBA00042417"/>
    </source>
</evidence>
<feature type="region of interest" description="Disordered" evidence="9">
    <location>
        <begin position="27"/>
        <end position="46"/>
    </location>
</feature>
<organism evidence="10 11">
    <name type="scientific">Conger conger</name>
    <name type="common">Conger eel</name>
    <name type="synonym">Muraena conger</name>
    <dbReference type="NCBI Taxonomy" id="82655"/>
    <lineage>
        <taxon>Eukaryota</taxon>
        <taxon>Metazoa</taxon>
        <taxon>Chordata</taxon>
        <taxon>Craniata</taxon>
        <taxon>Vertebrata</taxon>
        <taxon>Euteleostomi</taxon>
        <taxon>Actinopterygii</taxon>
        <taxon>Neopterygii</taxon>
        <taxon>Teleostei</taxon>
        <taxon>Anguilliformes</taxon>
        <taxon>Congridae</taxon>
        <taxon>Conger</taxon>
    </lineage>
</organism>
<proteinExistence type="inferred from homology"/>
<dbReference type="Proteomes" id="UP001152803">
    <property type="component" value="Unassembled WGS sequence"/>
</dbReference>
<keyword evidence="3" id="KW-0505">Motor protein</keyword>
<evidence type="ECO:0000256" key="5">
    <source>
        <dbReference type="ARBA" id="ARBA00039799"/>
    </source>
</evidence>
<dbReference type="PANTHER" id="PTHR13183">
    <property type="entry name" value="AXONEMAL INNER ARM DYNEIN LIGHT CHAIN 28"/>
    <property type="match status" value="1"/>
</dbReference>
<gene>
    <name evidence="10" type="ORF">COCON_G00194030</name>
</gene>
<dbReference type="GO" id="GO:0030286">
    <property type="term" value="C:dynein complex"/>
    <property type="evidence" value="ECO:0007669"/>
    <property type="project" value="UniProtKB-KW"/>
</dbReference>
<comment type="caution">
    <text evidence="10">The sequence shown here is derived from an EMBL/GenBank/DDBJ whole genome shotgun (WGS) entry which is preliminary data.</text>
</comment>
<dbReference type="GO" id="GO:0045504">
    <property type="term" value="F:dynein heavy chain binding"/>
    <property type="evidence" value="ECO:0007669"/>
    <property type="project" value="TreeGrafter"/>
</dbReference>
<dbReference type="InterPro" id="IPR019347">
    <property type="entry name" value="Axonemal_dynein_light_chain"/>
</dbReference>
<reference evidence="10" key="1">
    <citation type="journal article" date="2023" name="Science">
        <title>Genome structures resolve the early diversification of teleost fishes.</title>
        <authorList>
            <person name="Parey E."/>
            <person name="Louis A."/>
            <person name="Montfort J."/>
            <person name="Bouchez O."/>
            <person name="Roques C."/>
            <person name="Iampietro C."/>
            <person name="Lluch J."/>
            <person name="Castinel A."/>
            <person name="Donnadieu C."/>
            <person name="Desvignes T."/>
            <person name="Floi Bucao C."/>
            <person name="Jouanno E."/>
            <person name="Wen M."/>
            <person name="Mejri S."/>
            <person name="Dirks R."/>
            <person name="Jansen H."/>
            <person name="Henkel C."/>
            <person name="Chen W.J."/>
            <person name="Zahm M."/>
            <person name="Cabau C."/>
            <person name="Klopp C."/>
            <person name="Thompson A.W."/>
            <person name="Robinson-Rechavi M."/>
            <person name="Braasch I."/>
            <person name="Lecointre G."/>
            <person name="Bobe J."/>
            <person name="Postlethwait J.H."/>
            <person name="Berthelot C."/>
            <person name="Roest Crollius H."/>
            <person name="Guiguen Y."/>
        </authorList>
    </citation>
    <scope>NUCLEOTIDE SEQUENCE</scope>
    <source>
        <strain evidence="10">Concon-B</strain>
    </source>
</reference>
<evidence type="ECO:0000256" key="1">
    <source>
        <dbReference type="ARBA" id="ARBA00023017"/>
    </source>
</evidence>
<evidence type="ECO:0000256" key="4">
    <source>
        <dbReference type="ARBA" id="ARBA00038114"/>
    </source>
</evidence>
<dbReference type="OrthoDB" id="273640at2759"/>
<evidence type="ECO:0000313" key="10">
    <source>
        <dbReference type="EMBL" id="KAJ8255539.1"/>
    </source>
</evidence>
<dbReference type="AlphaFoldDB" id="A0A9Q1D1F8"/>
<evidence type="ECO:0000256" key="7">
    <source>
        <dbReference type="ARBA" id="ARBA00043925"/>
    </source>
</evidence>
<dbReference type="Pfam" id="PF10211">
    <property type="entry name" value="Ax_dynein_light"/>
    <property type="match status" value="1"/>
</dbReference>
<evidence type="ECO:0000256" key="2">
    <source>
        <dbReference type="ARBA" id="ARBA00023054"/>
    </source>
</evidence>
<keyword evidence="1" id="KW-0243">Dynein</keyword>
<accession>A0A9Q1D1F8</accession>
<keyword evidence="11" id="KW-1185">Reference proteome</keyword>
<dbReference type="PANTHER" id="PTHR13183:SF0">
    <property type="entry name" value="AXONEMAL DYNEIN LIGHT INTERMEDIATE POLYPEPTIDE 1"/>
    <property type="match status" value="1"/>
</dbReference>
<keyword evidence="2 8" id="KW-0175">Coiled coil</keyword>